<evidence type="ECO:0000256" key="2">
    <source>
        <dbReference type="SAM" id="MobiDB-lite"/>
    </source>
</evidence>
<keyword evidence="1" id="KW-0175">Coiled coil</keyword>
<feature type="coiled-coil region" evidence="1">
    <location>
        <begin position="481"/>
        <end position="508"/>
    </location>
</feature>
<dbReference type="EMBL" id="JAWIZZ010000046">
    <property type="protein sequence ID" value="KAK5779787.1"/>
    <property type="molecule type" value="Genomic_DNA"/>
</dbReference>
<organism evidence="5 6">
    <name type="scientific">Arxiozyma heterogenica</name>
    <dbReference type="NCBI Taxonomy" id="278026"/>
    <lineage>
        <taxon>Eukaryota</taxon>
        <taxon>Fungi</taxon>
        <taxon>Dikarya</taxon>
        <taxon>Ascomycota</taxon>
        <taxon>Saccharomycotina</taxon>
        <taxon>Saccharomycetes</taxon>
        <taxon>Saccharomycetales</taxon>
        <taxon>Saccharomycetaceae</taxon>
        <taxon>Arxiozyma</taxon>
    </lineage>
</organism>
<evidence type="ECO:0000256" key="1">
    <source>
        <dbReference type="SAM" id="Coils"/>
    </source>
</evidence>
<dbReference type="InterPro" id="IPR013783">
    <property type="entry name" value="Ig-like_fold"/>
</dbReference>
<keyword evidence="3" id="KW-0732">Signal</keyword>
<feature type="compositionally biased region" description="Polar residues" evidence="2">
    <location>
        <begin position="537"/>
        <end position="603"/>
    </location>
</feature>
<dbReference type="Gene3D" id="2.60.40.10">
    <property type="entry name" value="Immunoglobulins"/>
    <property type="match status" value="1"/>
</dbReference>
<feature type="region of interest" description="Disordered" evidence="2">
    <location>
        <begin position="943"/>
        <end position="985"/>
    </location>
</feature>
<keyword evidence="6" id="KW-1185">Reference proteome</keyword>
<dbReference type="AlphaFoldDB" id="A0AAN7WNM0"/>
<feature type="region of interest" description="Disordered" evidence="2">
    <location>
        <begin position="534"/>
        <end position="609"/>
    </location>
</feature>
<accession>A0AAN7WNM0</accession>
<dbReference type="SUPFAM" id="SSF49265">
    <property type="entry name" value="Fibronectin type III"/>
    <property type="match status" value="1"/>
</dbReference>
<gene>
    <name evidence="5" type="ORF">RI543_002910</name>
</gene>
<feature type="coiled-coil region" evidence="1">
    <location>
        <begin position="345"/>
        <end position="382"/>
    </location>
</feature>
<dbReference type="InterPro" id="IPR003961">
    <property type="entry name" value="FN3_dom"/>
</dbReference>
<dbReference type="SMART" id="SM00060">
    <property type="entry name" value="FN3"/>
    <property type="match status" value="1"/>
</dbReference>
<feature type="chain" id="PRO_5042846227" description="Fibronectin type-III domain-containing protein" evidence="3">
    <location>
        <begin position="21"/>
        <end position="1062"/>
    </location>
</feature>
<feature type="domain" description="Fibronectin type-III" evidence="4">
    <location>
        <begin position="37"/>
        <end position="127"/>
    </location>
</feature>
<feature type="compositionally biased region" description="Low complexity" evidence="2">
    <location>
        <begin position="1026"/>
        <end position="1037"/>
    </location>
</feature>
<dbReference type="InterPro" id="IPR036116">
    <property type="entry name" value="FN3_sf"/>
</dbReference>
<feature type="compositionally biased region" description="Basic and acidic residues" evidence="2">
    <location>
        <begin position="1053"/>
        <end position="1062"/>
    </location>
</feature>
<protein>
    <recommendedName>
        <fullName evidence="4">Fibronectin type-III domain-containing protein</fullName>
    </recommendedName>
</protein>
<feature type="compositionally biased region" description="Polar residues" evidence="2">
    <location>
        <begin position="999"/>
        <end position="1011"/>
    </location>
</feature>
<comment type="caution">
    <text evidence="5">The sequence shown here is derived from an EMBL/GenBank/DDBJ whole genome shotgun (WGS) entry which is preliminary data.</text>
</comment>
<evidence type="ECO:0000313" key="5">
    <source>
        <dbReference type="EMBL" id="KAK5779787.1"/>
    </source>
</evidence>
<feature type="signal peptide" evidence="3">
    <location>
        <begin position="1"/>
        <end position="20"/>
    </location>
</feature>
<sequence length="1062" mass="119809">MLQGLVVLAALLWLFSRLYNFLKIPVENIVQDLNIKTPPATKVSIDKISTNSITIHWENEPLLNQDLDQDVKRDFITHYIVYVNSLQLGVFPNCSQSLYTCCSLTNLNPSTQYQLDFITVNNMGFISRLPSIFIMTKSEKVSDGHISDNKDVEIIKNRKWRKNTVSSSTFTNILVPRDSNNDDKDLDNDTVMNSMDSMNLVSNIQDDLTPSYANLTSLKDLETYSIGDLKKILICAQEDLHEVLNQRTSYLQEFKESKEELLLELDNLKSHWSHELDFRKSLKSNIKSLENNKLLGDMKAEKLNQKIVKSREKLSRMKSDIVKWEEIEQNNLNTDNLQIKYNIVNEKLNKAIKNLETKIVDMQSEVDKLDKMNKELNILKKSSSSTNLSSLKNNALVANDNSNNIGNDSSKYQPVNNSDETIKILNMIKKINMCVSKDTGILSPQGEEYLSTLNEDNQLVRLIKEQLDIDLQNYEYWMKIKQELVHKINFLEEKYNEMNVQNKQLRARLLTQPYQSELSDSQNLRQQINFMPPELTHFNSGQQLSNTDSNSFINLSTSNSNPGNATAQLQNTQTSLHQQNAHHITSSISRQGSLLQSQNTPQSLRKDEIHNPLSTFPISIPTTTTTTTTAMANITASAHNQLSLQQNYSTWSIPNVSSTTSANTDSCKEKLHNHITQHEEDGLDQSFDYDNANHFITGLQDMIYNENDYPDEVSNYSKGFTTDQLDNYWTSQKNLNINSSAANSMKIHTVSDKKLDSLTNPENNIQTPITSHTREFATPLSKSPFMIAPGQPSQSLLAGTLNEQVNISPFASDSLSLRLSESAGFYRPPTSSMGPQTASNNLTSLFSNNNSNNAFSQSLTPRNSNLLSSTPQNIQFSNEPLSVSNGYHQNIVFGTHPSQQTPNTTVHVNDLPVAGKTNNLEEKLKSPSTGLFHSPSFNFLWHHNSPTKNVDPDEPTGLNNNEKGIPVTDEHTSPRHKRNKSDSSNISIWTNRLSLKSKVISTSSQESPINNKSEHRDSSGNKNEATNQSNSSSTGSGRKMSRLLSRPTMNDIFKLRTHDNHS</sequence>
<name>A0AAN7WNM0_9SACH</name>
<evidence type="ECO:0000313" key="6">
    <source>
        <dbReference type="Proteomes" id="UP001306508"/>
    </source>
</evidence>
<proteinExistence type="predicted"/>
<evidence type="ECO:0000259" key="4">
    <source>
        <dbReference type="SMART" id="SM00060"/>
    </source>
</evidence>
<evidence type="ECO:0000256" key="3">
    <source>
        <dbReference type="SAM" id="SignalP"/>
    </source>
</evidence>
<dbReference type="CDD" id="cd00063">
    <property type="entry name" value="FN3"/>
    <property type="match status" value="1"/>
</dbReference>
<feature type="region of interest" description="Disordered" evidence="2">
    <location>
        <begin position="999"/>
        <end position="1062"/>
    </location>
</feature>
<dbReference type="Proteomes" id="UP001306508">
    <property type="component" value="Unassembled WGS sequence"/>
</dbReference>
<reference evidence="6" key="1">
    <citation type="submission" date="2023-07" db="EMBL/GenBank/DDBJ databases">
        <title>A draft genome of Kazachstania heterogenica Y-27499.</title>
        <authorList>
            <person name="Donic C."/>
            <person name="Kralova J.S."/>
            <person name="Fidel L."/>
            <person name="Ben-Dor S."/>
            <person name="Jung S."/>
        </authorList>
    </citation>
    <scope>NUCLEOTIDE SEQUENCE [LARGE SCALE GENOMIC DNA]</scope>
    <source>
        <strain evidence="6">Y27499</strain>
    </source>
</reference>